<organism evidence="1 2">
    <name type="scientific">Azorhizobium oxalatiphilum</name>
    <dbReference type="NCBI Taxonomy" id="980631"/>
    <lineage>
        <taxon>Bacteria</taxon>
        <taxon>Pseudomonadati</taxon>
        <taxon>Pseudomonadota</taxon>
        <taxon>Alphaproteobacteria</taxon>
        <taxon>Hyphomicrobiales</taxon>
        <taxon>Xanthobacteraceae</taxon>
        <taxon>Azorhizobium</taxon>
    </lineage>
</organism>
<dbReference type="EMBL" id="BMCT01000001">
    <property type="protein sequence ID" value="GGF56634.1"/>
    <property type="molecule type" value="Genomic_DNA"/>
</dbReference>
<keyword evidence="2" id="KW-1185">Reference proteome</keyword>
<dbReference type="Proteomes" id="UP000606044">
    <property type="component" value="Unassembled WGS sequence"/>
</dbReference>
<accession>A0A917F6W5</accession>
<evidence type="ECO:0000313" key="2">
    <source>
        <dbReference type="Proteomes" id="UP000606044"/>
    </source>
</evidence>
<dbReference type="AlphaFoldDB" id="A0A917F6W5"/>
<protein>
    <submittedName>
        <fullName evidence="1">Uncharacterized protein</fullName>
    </submittedName>
</protein>
<comment type="caution">
    <text evidence="1">The sequence shown here is derived from an EMBL/GenBank/DDBJ whole genome shotgun (WGS) entry which is preliminary data.</text>
</comment>
<proteinExistence type="predicted"/>
<name>A0A917F6W5_9HYPH</name>
<gene>
    <name evidence="1" type="ORF">GCM10007301_15390</name>
</gene>
<reference evidence="1" key="1">
    <citation type="journal article" date="2014" name="Int. J. Syst. Evol. Microbiol.">
        <title>Complete genome sequence of Corynebacterium casei LMG S-19264T (=DSM 44701T), isolated from a smear-ripened cheese.</title>
        <authorList>
            <consortium name="US DOE Joint Genome Institute (JGI-PGF)"/>
            <person name="Walter F."/>
            <person name="Albersmeier A."/>
            <person name="Kalinowski J."/>
            <person name="Ruckert C."/>
        </authorList>
    </citation>
    <scope>NUCLEOTIDE SEQUENCE</scope>
    <source>
        <strain evidence="1">CCM 7897</strain>
    </source>
</reference>
<dbReference type="RefSeq" id="WP_188576849.1">
    <property type="nucleotide sequence ID" value="NZ_BMCT01000001.1"/>
</dbReference>
<reference evidence="1" key="2">
    <citation type="submission" date="2020-09" db="EMBL/GenBank/DDBJ databases">
        <authorList>
            <person name="Sun Q."/>
            <person name="Sedlacek I."/>
        </authorList>
    </citation>
    <scope>NUCLEOTIDE SEQUENCE</scope>
    <source>
        <strain evidence="1">CCM 7897</strain>
    </source>
</reference>
<sequence>MDEQGEWLSITDAAARLTAAGDAVDRSTLSRYLKQHGEALPLRAAGKSNLVEFGALQQHRQENIRIRSMPAEVRPAPGRAVAAPAPGRFVGSQADGAARKVQADAEMREMDLSLRRKELVPAIEVDRAGRSAVALMQSAYEQALESEASSASLKYGWDERTLRIVLKQLVRKGLEAFNRELLKSIDTMTRSEEGTAGQPD</sequence>
<evidence type="ECO:0000313" key="1">
    <source>
        <dbReference type="EMBL" id="GGF56634.1"/>
    </source>
</evidence>